<proteinExistence type="predicted"/>
<evidence type="ECO:0000313" key="2">
    <source>
        <dbReference type="EMBL" id="TCJ16344.1"/>
    </source>
</evidence>
<accession>A0A4R1BGR0</accession>
<keyword evidence="3" id="KW-1185">Reference proteome</keyword>
<dbReference type="RefSeq" id="WP_131445272.1">
    <property type="nucleotide sequence ID" value="NZ_SJZB01000018.1"/>
</dbReference>
<comment type="caution">
    <text evidence="2">The sequence shown here is derived from an EMBL/GenBank/DDBJ whole genome shotgun (WGS) entry which is preliminary data.</text>
</comment>
<organism evidence="2 3">
    <name type="scientific">Parasulfuritortus cantonensis</name>
    <dbReference type="NCBI Taxonomy" id="2528202"/>
    <lineage>
        <taxon>Bacteria</taxon>
        <taxon>Pseudomonadati</taxon>
        <taxon>Pseudomonadota</taxon>
        <taxon>Betaproteobacteria</taxon>
        <taxon>Nitrosomonadales</taxon>
        <taxon>Thiobacillaceae</taxon>
        <taxon>Parasulfuritortus</taxon>
    </lineage>
</organism>
<evidence type="ECO:0000313" key="3">
    <source>
        <dbReference type="Proteomes" id="UP000295443"/>
    </source>
</evidence>
<dbReference type="Proteomes" id="UP000295443">
    <property type="component" value="Unassembled WGS sequence"/>
</dbReference>
<name>A0A4R1BGR0_9PROT</name>
<dbReference type="OrthoDB" id="5568182at2"/>
<protein>
    <submittedName>
        <fullName evidence="2">VanZ family protein</fullName>
    </submittedName>
</protein>
<keyword evidence="1" id="KW-0472">Membrane</keyword>
<feature type="transmembrane region" description="Helical" evidence="1">
    <location>
        <begin position="41"/>
        <end position="58"/>
    </location>
</feature>
<reference evidence="2 3" key="1">
    <citation type="submission" date="2019-03" db="EMBL/GenBank/DDBJ databases">
        <title>Genome sequence of Thiobacillaceae bacterium LSR1, a sulfur-oxidizing bacterium isolated from freshwater sediment.</title>
        <authorList>
            <person name="Li S."/>
        </authorList>
    </citation>
    <scope>NUCLEOTIDE SEQUENCE [LARGE SCALE GENOMIC DNA]</scope>
    <source>
        <strain evidence="2 3">LSR1</strain>
    </source>
</reference>
<dbReference type="EMBL" id="SJZB01000018">
    <property type="protein sequence ID" value="TCJ16344.1"/>
    <property type="molecule type" value="Genomic_DNA"/>
</dbReference>
<keyword evidence="1" id="KW-0812">Transmembrane</keyword>
<keyword evidence="1" id="KW-1133">Transmembrane helix</keyword>
<evidence type="ECO:0000256" key="1">
    <source>
        <dbReference type="SAM" id="Phobius"/>
    </source>
</evidence>
<dbReference type="AlphaFoldDB" id="A0A4R1BGR0"/>
<gene>
    <name evidence="2" type="ORF">EZJ19_05440</name>
</gene>
<sequence>MPTLTHRPLWLAVGWSLVALVTVLSLIPAPQLPHVGFSDKIQHAIAYFTLMAWFGQVLGARLRPFLALLAMGALIEVLQGMSGYREMSAYDQLANTVGVGLGWLFTRLLPDLLERLETRLP</sequence>